<comment type="caution">
    <text evidence="2">The sequence shown here is derived from an EMBL/GenBank/DDBJ whole genome shotgun (WGS) entry which is preliminary data.</text>
</comment>
<feature type="compositionally biased region" description="Polar residues" evidence="1">
    <location>
        <begin position="111"/>
        <end position="140"/>
    </location>
</feature>
<accession>A0A5M3ZDS7</accession>
<dbReference type="AlphaFoldDB" id="A0A5M3ZDS7"/>
<feature type="compositionally biased region" description="Polar residues" evidence="1">
    <location>
        <begin position="372"/>
        <end position="383"/>
    </location>
</feature>
<organism evidence="2 3">
    <name type="scientific">Aspergillus terreus</name>
    <dbReference type="NCBI Taxonomy" id="33178"/>
    <lineage>
        <taxon>Eukaryota</taxon>
        <taxon>Fungi</taxon>
        <taxon>Dikarya</taxon>
        <taxon>Ascomycota</taxon>
        <taxon>Pezizomycotina</taxon>
        <taxon>Eurotiomycetes</taxon>
        <taxon>Eurotiomycetidae</taxon>
        <taxon>Eurotiales</taxon>
        <taxon>Aspergillaceae</taxon>
        <taxon>Aspergillus</taxon>
        <taxon>Aspergillus subgen. Circumdati</taxon>
    </lineage>
</organism>
<feature type="compositionally biased region" description="Polar residues" evidence="1">
    <location>
        <begin position="43"/>
        <end position="56"/>
    </location>
</feature>
<reference evidence="2 3" key="1">
    <citation type="submission" date="2020-01" db="EMBL/GenBank/DDBJ databases">
        <title>Aspergillus terreus IFO 6365 whole genome shotgun sequence.</title>
        <authorList>
            <person name="Kanamasa S."/>
            <person name="Takahashi H."/>
        </authorList>
    </citation>
    <scope>NUCLEOTIDE SEQUENCE [LARGE SCALE GENOMIC DNA]</scope>
    <source>
        <strain evidence="2 3">IFO 6365</strain>
    </source>
</reference>
<feature type="compositionally biased region" description="Basic and acidic residues" evidence="1">
    <location>
        <begin position="341"/>
        <end position="351"/>
    </location>
</feature>
<feature type="compositionally biased region" description="Polar residues" evidence="1">
    <location>
        <begin position="166"/>
        <end position="178"/>
    </location>
</feature>
<proteinExistence type="predicted"/>
<keyword evidence="3" id="KW-1185">Reference proteome</keyword>
<evidence type="ECO:0000256" key="1">
    <source>
        <dbReference type="SAM" id="MobiDB-lite"/>
    </source>
</evidence>
<dbReference type="VEuPathDB" id="FungiDB:ATEG_08761"/>
<dbReference type="Proteomes" id="UP000452235">
    <property type="component" value="Unassembled WGS sequence"/>
</dbReference>
<feature type="compositionally biased region" description="Basic and acidic residues" evidence="1">
    <location>
        <begin position="456"/>
        <end position="467"/>
    </location>
</feature>
<feature type="region of interest" description="Disordered" evidence="1">
    <location>
        <begin position="409"/>
        <end position="498"/>
    </location>
</feature>
<feature type="compositionally biased region" description="Pro residues" evidence="1">
    <location>
        <begin position="384"/>
        <end position="393"/>
    </location>
</feature>
<feature type="compositionally biased region" description="Polar residues" evidence="1">
    <location>
        <begin position="189"/>
        <end position="198"/>
    </location>
</feature>
<feature type="region of interest" description="Disordered" evidence="1">
    <location>
        <begin position="327"/>
        <end position="395"/>
    </location>
</feature>
<protein>
    <submittedName>
        <fullName evidence="2">Uncharacterized protein</fullName>
    </submittedName>
</protein>
<evidence type="ECO:0000313" key="3">
    <source>
        <dbReference type="Proteomes" id="UP000452235"/>
    </source>
</evidence>
<evidence type="ECO:0000313" key="2">
    <source>
        <dbReference type="EMBL" id="GFF19524.1"/>
    </source>
</evidence>
<feature type="region of interest" description="Disordered" evidence="1">
    <location>
        <begin position="250"/>
        <end position="269"/>
    </location>
</feature>
<feature type="compositionally biased region" description="Polar residues" evidence="1">
    <location>
        <begin position="208"/>
        <end position="226"/>
    </location>
</feature>
<name>A0A5M3ZDS7_ASPTE</name>
<feature type="compositionally biased region" description="Low complexity" evidence="1">
    <location>
        <begin position="474"/>
        <end position="486"/>
    </location>
</feature>
<sequence>MSAQNLPTYASRHVPSYYGTAEDGSSMVSPRYAPHVQPWRKQQALSSLSFIPSTSPRSEHSEYTTSQQHPHPQQPQPPQILPRRPVADRSSACISPFRSVRRMKQPFQLRLPSSPSYDTNPSPVSSRDSRTPSGNHSLRTWRSDGNLMTTSLETFGLLPSPPLSDYRTSQHSPSSTYFSPKIDSDTETEQGTPKSSTGIPDVKHYNMHRTSTPETLTECPNKTPGATNVHMAHSHMIKQCEPSEDGKYTPMSMASERMSSPPVTSDIAAFGKRDFSGSSMGTQRSRSGTVSSEASWAASNLSYCERWLQGAPIEPIDENRENARELSRRKFQIVQNSPPPLDRRRDMKSTPDEPLMFASVASKSKPKLVDISRQSSPATSYSIPTPPQEPLPCTPDQRLQEISAFSPETPLAMSDSGYGTHRSCYSPDDFPGDKEDDLIDASSVGSGSASETVVCHSDKPAADDQFRPKSMPKPTLRTNPRPTTNPSQRHSSNPSPREELEKWWDHEWTIDQLEQSVRDFPRNMLKLTSPAIMFLRHNNEKALIRPFRKIFPEVAENLLDSLCAALIAQNYVVSLSAMSFPNRRTSNFSQKPSLSRLDTVPERVPEKACSTLGIHYPQTSPTRIKDRVLGSRSMELRRELDRIVDNLLLAIAGKQDETLKAAVLVLAQVLETNS</sequence>
<feature type="region of interest" description="Disordered" evidence="1">
    <location>
        <begin position="1"/>
        <end position="226"/>
    </location>
</feature>
<dbReference type="OrthoDB" id="4219928at2759"/>
<dbReference type="EMBL" id="BLJY01000010">
    <property type="protein sequence ID" value="GFF19524.1"/>
    <property type="molecule type" value="Genomic_DNA"/>
</dbReference>
<gene>
    <name evidence="2" type="ORF">ATEIFO6365_0010029700</name>
</gene>